<dbReference type="InterPro" id="IPR023393">
    <property type="entry name" value="START-like_dom_sf"/>
</dbReference>
<dbReference type="AlphaFoldDB" id="A0A9J7BKF2"/>
<accession>A0A9J7BKF2</accession>
<evidence type="ECO:0000313" key="3">
    <source>
        <dbReference type="EMBL" id="UWZ83356.1"/>
    </source>
</evidence>
<protein>
    <submittedName>
        <fullName evidence="3">SRPBCC family protein</fullName>
    </submittedName>
</protein>
<evidence type="ECO:0000259" key="2">
    <source>
        <dbReference type="Pfam" id="PF08327"/>
    </source>
</evidence>
<dbReference type="RefSeq" id="WP_260792691.1">
    <property type="nucleotide sequence ID" value="NZ_CP093313.1"/>
</dbReference>
<feature type="domain" description="Activator of Hsp90 ATPase homologue 1/2-like C-terminal" evidence="2">
    <location>
        <begin position="17"/>
        <end position="134"/>
    </location>
</feature>
<keyword evidence="4" id="KW-1185">Reference proteome</keyword>
<dbReference type="CDD" id="cd08891">
    <property type="entry name" value="SRPBCC_CalC"/>
    <property type="match status" value="1"/>
</dbReference>
<dbReference type="Proteomes" id="UP001059380">
    <property type="component" value="Chromosome"/>
</dbReference>
<dbReference type="Pfam" id="PF08327">
    <property type="entry name" value="AHSA1"/>
    <property type="match status" value="1"/>
</dbReference>
<dbReference type="Gene3D" id="3.30.530.20">
    <property type="match status" value="1"/>
</dbReference>
<sequence>MESSVEAAVVIKSVRVKASRERAFSVFVEQMETWWPATHHIQKDPFELIVVEPRVGGRWYERTVTGQECDWGTVQGWDPPNGVRLSWHVGPGHDSPDWVADMDPAKASEVEVRFTAVDEGTTVVELIHSHLERHGEGWEQLRALFDGPGAWVSILEAFAKKVDEEDAL</sequence>
<evidence type="ECO:0000256" key="1">
    <source>
        <dbReference type="ARBA" id="ARBA00006817"/>
    </source>
</evidence>
<organism evidence="3 4">
    <name type="scientific">Occallatibacter riparius</name>
    <dbReference type="NCBI Taxonomy" id="1002689"/>
    <lineage>
        <taxon>Bacteria</taxon>
        <taxon>Pseudomonadati</taxon>
        <taxon>Acidobacteriota</taxon>
        <taxon>Terriglobia</taxon>
        <taxon>Terriglobales</taxon>
        <taxon>Acidobacteriaceae</taxon>
        <taxon>Occallatibacter</taxon>
    </lineage>
</organism>
<dbReference type="KEGG" id="orp:MOP44_22660"/>
<dbReference type="InterPro" id="IPR013538">
    <property type="entry name" value="ASHA1/2-like_C"/>
</dbReference>
<dbReference type="SUPFAM" id="SSF55961">
    <property type="entry name" value="Bet v1-like"/>
    <property type="match status" value="1"/>
</dbReference>
<name>A0A9J7BKF2_9BACT</name>
<comment type="similarity">
    <text evidence="1">Belongs to the AHA1 family.</text>
</comment>
<dbReference type="EMBL" id="CP093313">
    <property type="protein sequence ID" value="UWZ83356.1"/>
    <property type="molecule type" value="Genomic_DNA"/>
</dbReference>
<reference evidence="3" key="1">
    <citation type="submission" date="2021-04" db="EMBL/GenBank/DDBJ databases">
        <title>Phylogenetic analysis of Acidobacteriaceae.</title>
        <authorList>
            <person name="Qiu L."/>
            <person name="Zhang Q."/>
        </authorList>
    </citation>
    <scope>NUCLEOTIDE SEQUENCE</scope>
    <source>
        <strain evidence="3">DSM 25168</strain>
    </source>
</reference>
<proteinExistence type="inferred from homology"/>
<evidence type="ECO:0000313" key="4">
    <source>
        <dbReference type="Proteomes" id="UP001059380"/>
    </source>
</evidence>
<gene>
    <name evidence="3" type="ORF">MOP44_22660</name>
</gene>